<keyword evidence="9" id="KW-1185">Reference proteome</keyword>
<evidence type="ECO:0000256" key="2">
    <source>
        <dbReference type="ARBA" id="ARBA00011255"/>
    </source>
</evidence>
<evidence type="ECO:0000256" key="3">
    <source>
        <dbReference type="ARBA" id="ARBA00023054"/>
    </source>
</evidence>
<evidence type="ECO:0000259" key="7">
    <source>
        <dbReference type="Pfam" id="PF07195"/>
    </source>
</evidence>
<name>A0ABN1TT33_9ACTN</name>
<evidence type="ECO:0000313" key="8">
    <source>
        <dbReference type="EMBL" id="GAA1101103.1"/>
    </source>
</evidence>
<dbReference type="InterPro" id="IPR010809">
    <property type="entry name" value="FliD_C"/>
</dbReference>
<protein>
    <recommendedName>
        <fullName evidence="5">Flagellar hook-associated protein 2</fullName>
        <shortName evidence="5">HAP2</shortName>
    </recommendedName>
    <alternativeName>
        <fullName evidence="5">Flagellar cap protein</fullName>
    </alternativeName>
</protein>
<comment type="subcellular location">
    <subcellularLocation>
        <location evidence="5">Secreted</location>
    </subcellularLocation>
    <subcellularLocation>
        <location evidence="5">Bacterial flagellum</location>
    </subcellularLocation>
</comment>
<keyword evidence="4 5" id="KW-0975">Bacterial flagellum</keyword>
<dbReference type="PANTHER" id="PTHR30288">
    <property type="entry name" value="FLAGELLAR CAP/ASSEMBLY PROTEIN FLID"/>
    <property type="match status" value="1"/>
</dbReference>
<feature type="domain" description="Flagellar hook-associated protein 2 C-terminal" evidence="7">
    <location>
        <begin position="205"/>
        <end position="422"/>
    </location>
</feature>
<sequence>MPSSSISGLSSGLETATIINQLMQLEAASQTKLKTQLSSAKTALSSLQTLNSQVAGLATKAKALADGTDWNALKATSSHTGLTVALGKGGVAGSWQVQVDAVATHHRLNFADSAAMNDVVVTGGTTLSLTRGGQTTTIETGDGTLRGVVDALNASGTGLRASTLKLDDGTFALLVSSADTGQANQFTLTQGDGSALLGSAAVTTAQDAAITIEGRTIHSASNTFTDVLPGLTMTVSAAVAGSSVEVSSTNDATSTKASVKALVDALNNVIGQTQSLTTYSSSSTGAGLLAGDPTVRGVGSSLQEAVYPTDLTSLAKFGIQTDRYGKVTFDEEVFAKELAADPAAVAAAITGPGGFASRVQKVAETASDSVKGTLTASVNGRNSSITRLTDSIEAWDQRLELRRTSLERQYTALETALGKMQSQSNWLASQLSSLSSSSSS</sequence>
<proteinExistence type="inferred from homology"/>
<dbReference type="PANTHER" id="PTHR30288:SF0">
    <property type="entry name" value="FLAGELLAR HOOK-ASSOCIATED PROTEIN 2"/>
    <property type="match status" value="1"/>
</dbReference>
<dbReference type="RefSeq" id="WP_343993739.1">
    <property type="nucleotide sequence ID" value="NZ_BAAALG010000007.1"/>
</dbReference>
<dbReference type="Pfam" id="PF02465">
    <property type="entry name" value="FliD_N"/>
    <property type="match status" value="1"/>
</dbReference>
<comment type="subunit">
    <text evidence="2 5">Homopentamer.</text>
</comment>
<accession>A0ABN1TT33</accession>
<dbReference type="InterPro" id="IPR003481">
    <property type="entry name" value="FliD_N"/>
</dbReference>
<gene>
    <name evidence="8" type="ORF">GCM10009668_19110</name>
</gene>
<dbReference type="Pfam" id="PF07195">
    <property type="entry name" value="FliD_C"/>
    <property type="match status" value="1"/>
</dbReference>
<evidence type="ECO:0000313" key="9">
    <source>
        <dbReference type="Proteomes" id="UP001501581"/>
    </source>
</evidence>
<feature type="domain" description="Flagellar hook-associated protein 2 N-terminal" evidence="6">
    <location>
        <begin position="11"/>
        <end position="106"/>
    </location>
</feature>
<dbReference type="EMBL" id="BAAALG010000007">
    <property type="protein sequence ID" value="GAA1101103.1"/>
    <property type="molecule type" value="Genomic_DNA"/>
</dbReference>
<evidence type="ECO:0000256" key="1">
    <source>
        <dbReference type="ARBA" id="ARBA00009764"/>
    </source>
</evidence>
<comment type="function">
    <text evidence="5">Required for morphogenesis and for the elongation of the flagellar filament by facilitating polymerization of the flagellin monomers at the tip of growing filament. Forms a capping structure, which prevents flagellin subunits (transported through the central channel of the flagellum) from leaking out without polymerization at the distal end.</text>
</comment>
<comment type="similarity">
    <text evidence="1 5">Belongs to the FliD family.</text>
</comment>
<dbReference type="Proteomes" id="UP001501581">
    <property type="component" value="Unassembled WGS sequence"/>
</dbReference>
<organism evidence="8 9">
    <name type="scientific">Nocardioides dubius</name>
    <dbReference type="NCBI Taxonomy" id="317019"/>
    <lineage>
        <taxon>Bacteria</taxon>
        <taxon>Bacillati</taxon>
        <taxon>Actinomycetota</taxon>
        <taxon>Actinomycetes</taxon>
        <taxon>Propionibacteriales</taxon>
        <taxon>Nocardioidaceae</taxon>
        <taxon>Nocardioides</taxon>
    </lineage>
</organism>
<comment type="caution">
    <text evidence="8">The sequence shown here is derived from an EMBL/GenBank/DDBJ whole genome shotgun (WGS) entry which is preliminary data.</text>
</comment>
<evidence type="ECO:0000256" key="5">
    <source>
        <dbReference type="RuleBase" id="RU362066"/>
    </source>
</evidence>
<reference evidence="8 9" key="1">
    <citation type="journal article" date="2019" name="Int. J. Syst. Evol. Microbiol.">
        <title>The Global Catalogue of Microorganisms (GCM) 10K type strain sequencing project: providing services to taxonomists for standard genome sequencing and annotation.</title>
        <authorList>
            <consortium name="The Broad Institute Genomics Platform"/>
            <consortium name="The Broad Institute Genome Sequencing Center for Infectious Disease"/>
            <person name="Wu L."/>
            <person name="Ma J."/>
        </authorList>
    </citation>
    <scope>NUCLEOTIDE SEQUENCE [LARGE SCALE GENOMIC DNA]</scope>
    <source>
        <strain evidence="8 9">JCM 13008</strain>
    </source>
</reference>
<evidence type="ECO:0000259" key="6">
    <source>
        <dbReference type="Pfam" id="PF02465"/>
    </source>
</evidence>
<keyword evidence="3" id="KW-0175">Coiled coil</keyword>
<keyword evidence="5" id="KW-0964">Secreted</keyword>
<evidence type="ECO:0000256" key="4">
    <source>
        <dbReference type="ARBA" id="ARBA00023143"/>
    </source>
</evidence>
<dbReference type="InterPro" id="IPR040026">
    <property type="entry name" value="FliD"/>
</dbReference>